<dbReference type="EMBL" id="WAAR01000159">
    <property type="protein sequence ID" value="KAB1107442.1"/>
    <property type="molecule type" value="Genomic_DNA"/>
</dbReference>
<keyword evidence="3" id="KW-1185">Reference proteome</keyword>
<proteinExistence type="predicted"/>
<feature type="region of interest" description="Disordered" evidence="1">
    <location>
        <begin position="341"/>
        <end position="369"/>
    </location>
</feature>
<gene>
    <name evidence="2" type="ORF">F6X54_26745</name>
</gene>
<organism evidence="2 3">
    <name type="scientific">Micromonospora aurantiaca</name>
    <name type="common">nom. illeg.</name>
    <dbReference type="NCBI Taxonomy" id="47850"/>
    <lineage>
        <taxon>Bacteria</taxon>
        <taxon>Bacillati</taxon>
        <taxon>Actinomycetota</taxon>
        <taxon>Actinomycetes</taxon>
        <taxon>Micromonosporales</taxon>
        <taxon>Micromonosporaceae</taxon>
        <taxon>Micromonospora</taxon>
    </lineage>
</organism>
<name>A0ABQ6U9P8_9ACTN</name>
<evidence type="ECO:0000313" key="2">
    <source>
        <dbReference type="EMBL" id="KAB1107442.1"/>
    </source>
</evidence>
<evidence type="ECO:0000256" key="1">
    <source>
        <dbReference type="SAM" id="MobiDB-lite"/>
    </source>
</evidence>
<dbReference type="RefSeq" id="WP_151015320.1">
    <property type="nucleotide sequence ID" value="NZ_WAAR01000159.1"/>
</dbReference>
<protein>
    <submittedName>
        <fullName evidence="2">Uncharacterized protein</fullName>
    </submittedName>
</protein>
<reference evidence="2 3" key="1">
    <citation type="submission" date="2019-09" db="EMBL/GenBank/DDBJ databases">
        <title>High taxonomic diversity of Micromonospora strains isolated from Medicago sativa nodules in different geographical locations.</title>
        <authorList>
            <person name="Martinez-Hidalgo P."/>
            <person name="Flores-Felix J.D."/>
            <person name="Velazquez E."/>
            <person name="Brau L."/>
            <person name="Trujillo M.E."/>
            <person name="Martinez-Molina E."/>
        </authorList>
    </citation>
    <scope>NUCLEOTIDE SEQUENCE [LARGE SCALE GENOMIC DNA]</scope>
    <source>
        <strain evidence="2 3">ALFB5</strain>
    </source>
</reference>
<accession>A0ABQ6U9P8</accession>
<comment type="caution">
    <text evidence="2">The sequence shown here is derived from an EMBL/GenBank/DDBJ whole genome shotgun (WGS) entry which is preliminary data.</text>
</comment>
<dbReference type="Proteomes" id="UP000471364">
    <property type="component" value="Unassembled WGS sequence"/>
</dbReference>
<evidence type="ECO:0000313" key="3">
    <source>
        <dbReference type="Proteomes" id="UP000471364"/>
    </source>
</evidence>
<sequence>MSAQAANQEPIRPDKVWQATATPPPVTAPSEQGLRSVKPPAPRRITDSRAERLAAAEDLKTDCQEHDESRRPEGWARNRFEQCFLGKRKVHLLSRQSGVIVATIEFEYSLLAFAVDGSRKVNYVFDFDDFDTSGGEPLQITTLTVDFAGCGGVVACSPDPPLASKLVPDWQFGNRHFEFSISSPNEAGDGTFLIARSLIQMNMSIVTVAPDVLPWREAVMTSSRVRFDSAKSALGAGKFYGAVFSDHVPTLEFDKRPGSAYLEEARHIDDALHSPWRTFPSFAGKSVPGEGARPLHRLMNATLKDKNNEVSVGICKDVWGAGYAAGGRECDEFPFKTTYEGSATSTGATQDNPNGGNGSAWHGSARPISGAHNSAGGTHLLVFLGQNRVLDENVGTALEGTPSDPYLVKVLS</sequence>
<feature type="region of interest" description="Disordered" evidence="1">
    <location>
        <begin position="1"/>
        <end position="49"/>
    </location>
</feature>
<feature type="compositionally biased region" description="Polar residues" evidence="1">
    <location>
        <begin position="341"/>
        <end position="354"/>
    </location>
</feature>